<name>A0A815C0I7_9BILA</name>
<dbReference type="EMBL" id="CAJOBB010000252">
    <property type="protein sequence ID" value="CAF3627503.1"/>
    <property type="molecule type" value="Genomic_DNA"/>
</dbReference>
<evidence type="ECO:0000313" key="2">
    <source>
        <dbReference type="EMBL" id="CAF1278844.1"/>
    </source>
</evidence>
<feature type="region of interest" description="Disordered" evidence="1">
    <location>
        <begin position="31"/>
        <end position="100"/>
    </location>
</feature>
<organism evidence="2 4">
    <name type="scientific">Adineta steineri</name>
    <dbReference type="NCBI Taxonomy" id="433720"/>
    <lineage>
        <taxon>Eukaryota</taxon>
        <taxon>Metazoa</taxon>
        <taxon>Spiralia</taxon>
        <taxon>Gnathifera</taxon>
        <taxon>Rotifera</taxon>
        <taxon>Eurotatoria</taxon>
        <taxon>Bdelloidea</taxon>
        <taxon>Adinetida</taxon>
        <taxon>Adinetidae</taxon>
        <taxon>Adineta</taxon>
    </lineage>
</organism>
<evidence type="ECO:0000313" key="3">
    <source>
        <dbReference type="EMBL" id="CAF3627503.1"/>
    </source>
</evidence>
<dbReference type="Proteomes" id="UP000663860">
    <property type="component" value="Unassembled WGS sequence"/>
</dbReference>
<feature type="compositionally biased region" description="Acidic residues" evidence="1">
    <location>
        <begin position="46"/>
        <end position="62"/>
    </location>
</feature>
<proteinExistence type="predicted"/>
<evidence type="ECO:0000313" key="4">
    <source>
        <dbReference type="Proteomes" id="UP000663860"/>
    </source>
</evidence>
<dbReference type="AlphaFoldDB" id="A0A815C0I7"/>
<gene>
    <name evidence="2" type="ORF">IZO911_LOCUS32850</name>
    <name evidence="3" type="ORF">KXQ929_LOCUS6485</name>
</gene>
<evidence type="ECO:0000256" key="1">
    <source>
        <dbReference type="SAM" id="MobiDB-lite"/>
    </source>
</evidence>
<dbReference type="EMBL" id="CAJNOE010000582">
    <property type="protein sequence ID" value="CAF1278844.1"/>
    <property type="molecule type" value="Genomic_DNA"/>
</dbReference>
<sequence>MSTSSRKNQKLAATTDESDAYLYYPYHAQAAPSGGYEYVPEPPIQEAEEYEEEEEEPDEEEIIIERPVVRYAPKPRAQPPPQPVRARAPPQEPPVVYQNT</sequence>
<accession>A0A815C0I7</accession>
<comment type="caution">
    <text evidence="2">The sequence shown here is derived from an EMBL/GenBank/DDBJ whole genome shotgun (WGS) entry which is preliminary data.</text>
</comment>
<reference evidence="2" key="1">
    <citation type="submission" date="2021-02" db="EMBL/GenBank/DDBJ databases">
        <authorList>
            <person name="Nowell W R."/>
        </authorList>
    </citation>
    <scope>NUCLEOTIDE SEQUENCE</scope>
</reference>
<protein>
    <submittedName>
        <fullName evidence="2">Uncharacterized protein</fullName>
    </submittedName>
</protein>
<dbReference type="Proteomes" id="UP000663868">
    <property type="component" value="Unassembled WGS sequence"/>
</dbReference>